<organism evidence="10 11">
    <name type="scientific">Phialophora macrospora</name>
    <dbReference type="NCBI Taxonomy" id="1851006"/>
    <lineage>
        <taxon>Eukaryota</taxon>
        <taxon>Fungi</taxon>
        <taxon>Dikarya</taxon>
        <taxon>Ascomycota</taxon>
        <taxon>Pezizomycotina</taxon>
        <taxon>Eurotiomycetes</taxon>
        <taxon>Chaetothyriomycetidae</taxon>
        <taxon>Chaetothyriales</taxon>
        <taxon>Herpotrichiellaceae</taxon>
        <taxon>Phialophora</taxon>
    </lineage>
</organism>
<evidence type="ECO:0000256" key="1">
    <source>
        <dbReference type="ARBA" id="ARBA00004906"/>
    </source>
</evidence>
<dbReference type="GO" id="GO:0043161">
    <property type="term" value="P:proteasome-mediated ubiquitin-dependent protein catabolic process"/>
    <property type="evidence" value="ECO:0007669"/>
    <property type="project" value="TreeGrafter"/>
</dbReference>
<protein>
    <recommendedName>
        <fullName evidence="9">RING-type domain-containing protein</fullName>
    </recommendedName>
</protein>
<dbReference type="PROSITE" id="PS51873">
    <property type="entry name" value="TRIAD"/>
    <property type="match status" value="1"/>
</dbReference>
<keyword evidence="2" id="KW-0808">Transferase</keyword>
<evidence type="ECO:0000256" key="3">
    <source>
        <dbReference type="ARBA" id="ARBA00022723"/>
    </source>
</evidence>
<dbReference type="InterPro" id="IPR002867">
    <property type="entry name" value="IBR_dom"/>
</dbReference>
<dbReference type="STRING" id="5601.A0A0D2F994"/>
<keyword evidence="3" id="KW-0479">Metal-binding</keyword>
<evidence type="ECO:0000256" key="2">
    <source>
        <dbReference type="ARBA" id="ARBA00022679"/>
    </source>
</evidence>
<dbReference type="Proteomes" id="UP000054266">
    <property type="component" value="Unassembled WGS sequence"/>
</dbReference>
<feature type="compositionally biased region" description="Acidic residues" evidence="8">
    <location>
        <begin position="348"/>
        <end position="361"/>
    </location>
</feature>
<evidence type="ECO:0000256" key="6">
    <source>
        <dbReference type="ARBA" id="ARBA00022786"/>
    </source>
</evidence>
<gene>
    <name evidence="10" type="ORF">PV04_09483</name>
</gene>
<accession>A0A0D2F994</accession>
<dbReference type="Gene3D" id="3.30.40.10">
    <property type="entry name" value="Zinc/RING finger domain, C3HC4 (zinc finger)"/>
    <property type="match status" value="1"/>
</dbReference>
<evidence type="ECO:0000259" key="9">
    <source>
        <dbReference type="PROSITE" id="PS51873"/>
    </source>
</evidence>
<dbReference type="GO" id="GO:0097039">
    <property type="term" value="P:protein linear polyubiquitination"/>
    <property type="evidence" value="ECO:0007669"/>
    <property type="project" value="TreeGrafter"/>
</dbReference>
<dbReference type="CDD" id="cd20335">
    <property type="entry name" value="BRcat_RBR"/>
    <property type="match status" value="1"/>
</dbReference>
<keyword evidence="6" id="KW-0833">Ubl conjugation pathway</keyword>
<keyword evidence="5" id="KW-0863">Zinc-finger</keyword>
<proteinExistence type="predicted"/>
<name>A0A0D2F994_9EURO</name>
<comment type="pathway">
    <text evidence="1">Protein modification; protein ubiquitination.</text>
</comment>
<dbReference type="PANTHER" id="PTHR22770">
    <property type="entry name" value="UBIQUITIN CONJUGATING ENZYME 7 INTERACTING PROTEIN-RELATED"/>
    <property type="match status" value="1"/>
</dbReference>
<dbReference type="PANTHER" id="PTHR22770:SF13">
    <property type="entry name" value="RING-TYPE DOMAIN-CONTAINING PROTEIN"/>
    <property type="match status" value="1"/>
</dbReference>
<evidence type="ECO:0000256" key="8">
    <source>
        <dbReference type="SAM" id="MobiDB-lite"/>
    </source>
</evidence>
<dbReference type="Pfam" id="PF01485">
    <property type="entry name" value="IBR"/>
    <property type="match status" value="1"/>
</dbReference>
<evidence type="ECO:0000256" key="4">
    <source>
        <dbReference type="ARBA" id="ARBA00022737"/>
    </source>
</evidence>
<dbReference type="GO" id="GO:0004842">
    <property type="term" value="F:ubiquitin-protein transferase activity"/>
    <property type="evidence" value="ECO:0007669"/>
    <property type="project" value="TreeGrafter"/>
</dbReference>
<dbReference type="GO" id="GO:0043130">
    <property type="term" value="F:ubiquitin binding"/>
    <property type="evidence" value="ECO:0007669"/>
    <property type="project" value="TreeGrafter"/>
</dbReference>
<reference evidence="10 11" key="1">
    <citation type="submission" date="2015-01" db="EMBL/GenBank/DDBJ databases">
        <title>The Genome Sequence of Capronia semiimmersa CBS27337.</title>
        <authorList>
            <consortium name="The Broad Institute Genomics Platform"/>
            <person name="Cuomo C."/>
            <person name="de Hoog S."/>
            <person name="Gorbushina A."/>
            <person name="Stielow B."/>
            <person name="Teixiera M."/>
            <person name="Abouelleil A."/>
            <person name="Chapman S.B."/>
            <person name="Priest M."/>
            <person name="Young S.K."/>
            <person name="Wortman J."/>
            <person name="Nusbaum C."/>
            <person name="Birren B."/>
        </authorList>
    </citation>
    <scope>NUCLEOTIDE SEQUENCE [LARGE SCALE GENOMIC DNA]</scope>
    <source>
        <strain evidence="10 11">CBS 27337</strain>
    </source>
</reference>
<evidence type="ECO:0000256" key="5">
    <source>
        <dbReference type="ARBA" id="ARBA00022771"/>
    </source>
</evidence>
<feature type="region of interest" description="Disordered" evidence="8">
    <location>
        <begin position="337"/>
        <end position="370"/>
    </location>
</feature>
<keyword evidence="11" id="KW-1185">Reference proteome</keyword>
<evidence type="ECO:0000313" key="11">
    <source>
        <dbReference type="Proteomes" id="UP000054266"/>
    </source>
</evidence>
<feature type="domain" description="RING-type" evidence="9">
    <location>
        <begin position="128"/>
        <end position="359"/>
    </location>
</feature>
<dbReference type="GO" id="GO:0000151">
    <property type="term" value="C:ubiquitin ligase complex"/>
    <property type="evidence" value="ECO:0007669"/>
    <property type="project" value="TreeGrafter"/>
</dbReference>
<keyword evidence="4" id="KW-0677">Repeat</keyword>
<dbReference type="InterPro" id="IPR013083">
    <property type="entry name" value="Znf_RING/FYVE/PHD"/>
</dbReference>
<dbReference type="SUPFAM" id="SSF57850">
    <property type="entry name" value="RING/U-box"/>
    <property type="match status" value="2"/>
</dbReference>
<dbReference type="AlphaFoldDB" id="A0A0D2F994"/>
<sequence>MANSGGAEDWKIYWKINVLFHTSFLAKGKFKCMWCDKEEISTSLLRSDFALSAVKCSAGHFPDFNPDNMLGVCFDCDAELVQRVTERRQKCFMKDCRRAALVQKESVIRRLGKIAVVEKYLALVDKHRVLECEACYSEEITPEQYAELQATSKCQHDPTRCRDCLRIDLEGRINGGQWRTIKCPHPDCEEELTPRDVDKFVSPDVFMAYNKEKTFEALSQNPKYRVCHDCLCGNGQIVDVKDSDPFWECSRCGKLSCFLCKEIGHRGETCEQSRKLNPQRDEVEAAVRKRSGPVGCGTKFCWKCKVIFPLKNGRYEYRHLPGCPMIGGRYEAKGAIATLPRPEKGDSSYEEGWSEDPDYEAGDSGTDSWT</sequence>
<keyword evidence="7" id="KW-0862">Zinc</keyword>
<dbReference type="InterPro" id="IPR044066">
    <property type="entry name" value="TRIAD_supradom"/>
</dbReference>
<dbReference type="GO" id="GO:0008270">
    <property type="term" value="F:zinc ion binding"/>
    <property type="evidence" value="ECO:0007669"/>
    <property type="project" value="UniProtKB-KW"/>
</dbReference>
<dbReference type="HOGENOM" id="CLU_748022_0_0_1"/>
<dbReference type="InterPro" id="IPR051628">
    <property type="entry name" value="LUBAC_E3_Ligases"/>
</dbReference>
<dbReference type="EMBL" id="KN846961">
    <property type="protein sequence ID" value="KIW64558.1"/>
    <property type="molecule type" value="Genomic_DNA"/>
</dbReference>
<evidence type="ECO:0000313" key="10">
    <source>
        <dbReference type="EMBL" id="KIW64558.1"/>
    </source>
</evidence>
<evidence type="ECO:0000256" key="7">
    <source>
        <dbReference type="ARBA" id="ARBA00022833"/>
    </source>
</evidence>